<dbReference type="Proteomes" id="UP001245285">
    <property type="component" value="Unassembled WGS sequence"/>
</dbReference>
<name>A0ABU3CP71_9FLAO</name>
<evidence type="ECO:0000313" key="1">
    <source>
        <dbReference type="EMBL" id="MDT0648156.1"/>
    </source>
</evidence>
<proteinExistence type="predicted"/>
<reference evidence="1 2" key="1">
    <citation type="submission" date="2023-09" db="EMBL/GenBank/DDBJ databases">
        <authorList>
            <person name="Rey-Velasco X."/>
        </authorList>
    </citation>
    <scope>NUCLEOTIDE SEQUENCE [LARGE SCALE GENOMIC DNA]</scope>
    <source>
        <strain evidence="1 2">F260</strain>
    </source>
</reference>
<protein>
    <submittedName>
        <fullName evidence="1">Uncharacterized protein</fullName>
    </submittedName>
</protein>
<accession>A0ABU3CP71</accession>
<sequence>MAEEGIIFRNLEDGMKTMKFLSFKSEIELSGWGYSDYDNNLGLFINPWSENTFKSAKDLLLKTGDKVGLLGSLGVKGFKIHTHPSSKKDYGYGYASPSDKRNVQYNSEYPHYILSRKQGITRYNQTNTYTVGDLNKYF</sequence>
<comment type="caution">
    <text evidence="1">The sequence shown here is derived from an EMBL/GenBank/DDBJ whole genome shotgun (WGS) entry which is preliminary data.</text>
</comment>
<dbReference type="EMBL" id="JAVRHO010000031">
    <property type="protein sequence ID" value="MDT0648156.1"/>
    <property type="molecule type" value="Genomic_DNA"/>
</dbReference>
<keyword evidence="2" id="KW-1185">Reference proteome</keyword>
<evidence type="ECO:0000313" key="2">
    <source>
        <dbReference type="Proteomes" id="UP001245285"/>
    </source>
</evidence>
<gene>
    <name evidence="1" type="ORF">RM545_15785</name>
</gene>
<dbReference type="RefSeq" id="WP_311496255.1">
    <property type="nucleotide sequence ID" value="NZ_JAVRHO010000031.1"/>
</dbReference>
<organism evidence="1 2">
    <name type="scientific">Autumnicola lenta</name>
    <dbReference type="NCBI Taxonomy" id="3075593"/>
    <lineage>
        <taxon>Bacteria</taxon>
        <taxon>Pseudomonadati</taxon>
        <taxon>Bacteroidota</taxon>
        <taxon>Flavobacteriia</taxon>
        <taxon>Flavobacteriales</taxon>
        <taxon>Flavobacteriaceae</taxon>
        <taxon>Autumnicola</taxon>
    </lineage>
</organism>